<dbReference type="GO" id="GO:0005576">
    <property type="term" value="C:extracellular region"/>
    <property type="evidence" value="ECO:0007669"/>
    <property type="project" value="UniProtKB-SubCell"/>
</dbReference>
<dbReference type="Pfam" id="PF00089">
    <property type="entry name" value="Trypsin"/>
    <property type="match status" value="1"/>
</dbReference>
<feature type="domain" description="Peptidase S1" evidence="6">
    <location>
        <begin position="48"/>
        <end position="271"/>
    </location>
</feature>
<dbReference type="CDD" id="cd00190">
    <property type="entry name" value="Tryp_SPc"/>
    <property type="match status" value="1"/>
</dbReference>
<feature type="chain" id="PRO_5022099080" evidence="5">
    <location>
        <begin position="33"/>
        <end position="276"/>
    </location>
</feature>
<keyword evidence="7" id="KW-0378">Hydrolase</keyword>
<dbReference type="GO" id="GO:0051604">
    <property type="term" value="P:protein maturation"/>
    <property type="evidence" value="ECO:0007669"/>
    <property type="project" value="UniProtKB-ARBA"/>
</dbReference>
<accession>A0A558AQQ6</accession>
<evidence type="ECO:0000256" key="4">
    <source>
        <dbReference type="ARBA" id="ARBA00023157"/>
    </source>
</evidence>
<dbReference type="GO" id="GO:0004252">
    <property type="term" value="F:serine-type endopeptidase activity"/>
    <property type="evidence" value="ECO:0007669"/>
    <property type="project" value="InterPro"/>
</dbReference>
<feature type="signal peptide" evidence="5">
    <location>
        <begin position="1"/>
        <end position="32"/>
    </location>
</feature>
<dbReference type="SUPFAM" id="SSF50494">
    <property type="entry name" value="Trypsin-like serine proteases"/>
    <property type="match status" value="1"/>
</dbReference>
<evidence type="ECO:0000256" key="2">
    <source>
        <dbReference type="ARBA" id="ARBA00007664"/>
    </source>
</evidence>
<reference evidence="7 8" key="2">
    <citation type="submission" date="2019-08" db="EMBL/GenBank/DDBJ databases">
        <title>Amycolatopsis acidicola sp. nov., isolated from peat swamp forest soil.</title>
        <authorList>
            <person name="Srisuk N."/>
        </authorList>
    </citation>
    <scope>NUCLEOTIDE SEQUENCE [LARGE SCALE GENOMIC DNA]</scope>
    <source>
        <strain evidence="7 8">TBRC 6029</strain>
    </source>
</reference>
<comment type="similarity">
    <text evidence="2">Belongs to the peptidase S1 family.</text>
</comment>
<dbReference type="InterPro" id="IPR001314">
    <property type="entry name" value="Peptidase_S1A"/>
</dbReference>
<sequence length="276" mass="28946">MARHARRDRKFRLLLAAAVAIAVAFPIASASASSSGPSGPSATVRPRIVGGTEASITDFPYAVYLTDRRGYQFCGGVLVSHTAVATAAHCARALNRSEVRVVAGRQDERTDDGMTARVAKVWVKPGFSDPGKGDDVAVLTLDRAVPYQPVSLPGQDDPRLYAEGTIATVVGWGRTTDGGSRSEYLRRAELPVASDTGCADSYPNYDARSMVCAGYPDGGIDACQGDSGGPLLVGDTLIGIVSWGDGCAKPGKPGVYTRVASYSDEIRAAARLDSLF</sequence>
<dbReference type="OrthoDB" id="1496095at2"/>
<dbReference type="InterPro" id="IPR050430">
    <property type="entry name" value="Peptidase_S1"/>
</dbReference>
<protein>
    <submittedName>
        <fullName evidence="7">Serine protease</fullName>
    </submittedName>
</protein>
<dbReference type="InterPro" id="IPR001254">
    <property type="entry name" value="Trypsin_dom"/>
</dbReference>
<evidence type="ECO:0000259" key="6">
    <source>
        <dbReference type="PROSITE" id="PS50240"/>
    </source>
</evidence>
<dbReference type="Proteomes" id="UP000320011">
    <property type="component" value="Unassembled WGS sequence"/>
</dbReference>
<dbReference type="RefSeq" id="WP_144592449.1">
    <property type="nucleotide sequence ID" value="NZ_VJWX01000485.1"/>
</dbReference>
<keyword evidence="4" id="KW-1015">Disulfide bond</keyword>
<keyword evidence="7" id="KW-0645">Protease</keyword>
<comment type="caution">
    <text evidence="7">The sequence shown here is derived from an EMBL/GenBank/DDBJ whole genome shotgun (WGS) entry which is preliminary data.</text>
</comment>
<dbReference type="PANTHER" id="PTHR24276">
    <property type="entry name" value="POLYSERASE-RELATED"/>
    <property type="match status" value="1"/>
</dbReference>
<dbReference type="Gene3D" id="2.40.10.10">
    <property type="entry name" value="Trypsin-like serine proteases"/>
    <property type="match status" value="1"/>
</dbReference>
<dbReference type="FunFam" id="2.40.10.10:FF:000047">
    <property type="entry name" value="Trypsin eta"/>
    <property type="match status" value="1"/>
</dbReference>
<dbReference type="PROSITE" id="PS50240">
    <property type="entry name" value="TRYPSIN_DOM"/>
    <property type="match status" value="1"/>
</dbReference>
<dbReference type="GO" id="GO:0006508">
    <property type="term" value="P:proteolysis"/>
    <property type="evidence" value="ECO:0007669"/>
    <property type="project" value="UniProtKB-KW"/>
</dbReference>
<dbReference type="PROSITE" id="PS00135">
    <property type="entry name" value="TRYPSIN_SER"/>
    <property type="match status" value="1"/>
</dbReference>
<dbReference type="AlphaFoldDB" id="A0A558AQQ6"/>
<dbReference type="InterPro" id="IPR033116">
    <property type="entry name" value="TRYPSIN_SER"/>
</dbReference>
<keyword evidence="5" id="KW-0732">Signal</keyword>
<dbReference type="InterPro" id="IPR009003">
    <property type="entry name" value="Peptidase_S1_PA"/>
</dbReference>
<proteinExistence type="inferred from homology"/>
<keyword evidence="8" id="KW-1185">Reference proteome</keyword>
<dbReference type="EMBL" id="VJWX01000485">
    <property type="protein sequence ID" value="TVT26582.1"/>
    <property type="molecule type" value="Genomic_DNA"/>
</dbReference>
<evidence type="ECO:0000256" key="1">
    <source>
        <dbReference type="ARBA" id="ARBA00004613"/>
    </source>
</evidence>
<dbReference type="InterPro" id="IPR043504">
    <property type="entry name" value="Peptidase_S1_PA_chymotrypsin"/>
</dbReference>
<evidence type="ECO:0000313" key="7">
    <source>
        <dbReference type="EMBL" id="TVT26582.1"/>
    </source>
</evidence>
<reference evidence="7 8" key="1">
    <citation type="submission" date="2019-07" db="EMBL/GenBank/DDBJ databases">
        <authorList>
            <person name="Duangmal K."/>
            <person name="Teo W.F.A."/>
        </authorList>
    </citation>
    <scope>NUCLEOTIDE SEQUENCE [LARGE SCALE GENOMIC DNA]</scope>
    <source>
        <strain evidence="7 8">TBRC 6029</strain>
    </source>
</reference>
<dbReference type="PRINTS" id="PR00722">
    <property type="entry name" value="CHYMOTRYPSIN"/>
</dbReference>
<comment type="subcellular location">
    <subcellularLocation>
        <location evidence="1">Secreted</location>
    </subcellularLocation>
</comment>
<keyword evidence="3" id="KW-0964">Secreted</keyword>
<name>A0A558AQQ6_9PSEU</name>
<evidence type="ECO:0000256" key="5">
    <source>
        <dbReference type="SAM" id="SignalP"/>
    </source>
</evidence>
<dbReference type="PANTHER" id="PTHR24276:SF98">
    <property type="entry name" value="FI18310P1-RELATED"/>
    <property type="match status" value="1"/>
</dbReference>
<organism evidence="7 8">
    <name type="scientific">Amycolatopsis rhizosphaerae</name>
    <dbReference type="NCBI Taxonomy" id="2053003"/>
    <lineage>
        <taxon>Bacteria</taxon>
        <taxon>Bacillati</taxon>
        <taxon>Actinomycetota</taxon>
        <taxon>Actinomycetes</taxon>
        <taxon>Pseudonocardiales</taxon>
        <taxon>Pseudonocardiaceae</taxon>
        <taxon>Amycolatopsis</taxon>
    </lineage>
</organism>
<evidence type="ECO:0000256" key="3">
    <source>
        <dbReference type="ARBA" id="ARBA00022525"/>
    </source>
</evidence>
<gene>
    <name evidence="7" type="ORF">FNH05_31260</name>
</gene>
<evidence type="ECO:0000313" key="8">
    <source>
        <dbReference type="Proteomes" id="UP000320011"/>
    </source>
</evidence>
<dbReference type="SMART" id="SM00020">
    <property type="entry name" value="Tryp_SPc"/>
    <property type="match status" value="1"/>
</dbReference>